<dbReference type="InterPro" id="IPR013342">
    <property type="entry name" value="Mandelate_racemase_C"/>
</dbReference>
<dbReference type="Proteomes" id="UP000323161">
    <property type="component" value="Unassembled WGS sequence"/>
</dbReference>
<dbReference type="InterPro" id="IPR013370">
    <property type="entry name" value="Chloromuconate_cycloisomerase"/>
</dbReference>
<dbReference type="RefSeq" id="WP_149601694.1">
    <property type="nucleotide sequence ID" value="NZ_VTUU01000014.1"/>
</dbReference>
<gene>
    <name evidence="9" type="ORF">FWJ25_18230</name>
</gene>
<dbReference type="SFLD" id="SFLDS00001">
    <property type="entry name" value="Enolase"/>
    <property type="match status" value="1"/>
</dbReference>
<dbReference type="Pfam" id="PF13378">
    <property type="entry name" value="MR_MLE_C"/>
    <property type="match status" value="1"/>
</dbReference>
<dbReference type="NCBIfam" id="TIGR02534">
    <property type="entry name" value="mucon_cyclo"/>
    <property type="match status" value="1"/>
</dbReference>
<dbReference type="EMBL" id="VTUU01000014">
    <property type="protein sequence ID" value="KAA1170860.1"/>
    <property type="molecule type" value="Genomic_DNA"/>
</dbReference>
<dbReference type="SFLD" id="SFLDG00180">
    <property type="entry name" value="muconate_cycloisomerase"/>
    <property type="match status" value="1"/>
</dbReference>
<dbReference type="SFLD" id="SFLDG01258">
    <property type="entry name" value="(chloro)muconate_cycloisomeras"/>
    <property type="match status" value="1"/>
</dbReference>
<reference evidence="9 10" key="1">
    <citation type="submission" date="2019-08" db="EMBL/GenBank/DDBJ databases">
        <title>Marinobacter ZYF650 sp. nov., a marine bacterium isolated from seawater of the Mariana trench.</title>
        <authorList>
            <person name="Ahmad W."/>
        </authorList>
    </citation>
    <scope>NUCLEOTIDE SEQUENCE [LARGE SCALE GENOMIC DNA]</scope>
    <source>
        <strain evidence="9 10">ZYF650</strain>
    </source>
</reference>
<dbReference type="GO" id="GO:0018849">
    <property type="term" value="F:muconate cycloisomerase activity"/>
    <property type="evidence" value="ECO:0007669"/>
    <property type="project" value="InterPro"/>
</dbReference>
<keyword evidence="5" id="KW-0464">Manganese</keyword>
<dbReference type="GO" id="GO:0018850">
    <property type="term" value="F:chloromuconate cycloisomerase activity"/>
    <property type="evidence" value="ECO:0007669"/>
    <property type="project" value="InterPro"/>
</dbReference>
<keyword evidence="4" id="KW-0058">Aromatic hydrocarbons catabolism</keyword>
<comment type="cofactor">
    <cofactor evidence="1">
        <name>Mn(2+)</name>
        <dbReference type="ChEBI" id="CHEBI:29035"/>
    </cofactor>
</comment>
<dbReference type="GO" id="GO:0009063">
    <property type="term" value="P:amino acid catabolic process"/>
    <property type="evidence" value="ECO:0007669"/>
    <property type="project" value="InterPro"/>
</dbReference>
<evidence type="ECO:0000256" key="1">
    <source>
        <dbReference type="ARBA" id="ARBA00001936"/>
    </source>
</evidence>
<dbReference type="PANTHER" id="PTHR48080:SF3">
    <property type="entry name" value="ENOLASE SUPERFAMILY MEMBER DDB_G0284701"/>
    <property type="match status" value="1"/>
</dbReference>
<dbReference type="InterPro" id="IPR029017">
    <property type="entry name" value="Enolase-like_N"/>
</dbReference>
<comment type="caution">
    <text evidence="9">The sequence shown here is derived from an EMBL/GenBank/DDBJ whole genome shotgun (WGS) entry which is preliminary data.</text>
</comment>
<sequence>MSATIQSIEAILVDIPTIRPHKLSMTTMGVQSMVIVRVKDSDGREGLGEATTIGGLSYGPESPESIKLTIETYFKPQLIDQPADNINTLKVMLSRSTRGNSLAKSAIETALLDLQGKRLGLPLCELLGGAVHQHLPVLWTLASGDTTKDIHEALELIETRRHCDFKLKIGSRPLMEDVRHVAAIKEAVGESASVRVDVNQAWDESTAAKGMAELQAAGIDLVEQPTPMKDFASLARLSEKFYLPILADEAVADAKDMYNLAAAGFSGAVAMKIAKAGGPAAVLDQAAVASAAGIGLYGGTMLEGTIGTAASLHAWSTRETLHWGTEMFGPLLMKDDIVVRPLNFHNNGVDLPSGPGLGIEIDEDKLAVYRRKDQ</sequence>
<feature type="active site" description="Proton donor" evidence="7">
    <location>
        <position position="326"/>
    </location>
</feature>
<dbReference type="InterPro" id="IPR018110">
    <property type="entry name" value="Mandel_Rmase/mucon_lact_enz_CS"/>
</dbReference>
<evidence type="ECO:0000256" key="6">
    <source>
        <dbReference type="ARBA" id="ARBA00023235"/>
    </source>
</evidence>
<dbReference type="SUPFAM" id="SSF54826">
    <property type="entry name" value="Enolase N-terminal domain-like"/>
    <property type="match status" value="1"/>
</dbReference>
<keyword evidence="3" id="KW-0479">Metal-binding</keyword>
<evidence type="ECO:0000256" key="2">
    <source>
        <dbReference type="ARBA" id="ARBA00008031"/>
    </source>
</evidence>
<name>A0A5B0V8E1_9GAMM</name>
<dbReference type="GO" id="GO:0030145">
    <property type="term" value="F:manganese ion binding"/>
    <property type="evidence" value="ECO:0007669"/>
    <property type="project" value="InterPro"/>
</dbReference>
<evidence type="ECO:0000313" key="9">
    <source>
        <dbReference type="EMBL" id="KAA1170860.1"/>
    </source>
</evidence>
<dbReference type="InterPro" id="IPR034593">
    <property type="entry name" value="DgoD-like"/>
</dbReference>
<evidence type="ECO:0000313" key="10">
    <source>
        <dbReference type="Proteomes" id="UP000323161"/>
    </source>
</evidence>
<keyword evidence="6 9" id="KW-0413">Isomerase</keyword>
<feature type="domain" description="Mandelate racemase/muconate lactonizing enzyme C-terminal" evidence="8">
    <location>
        <begin position="147"/>
        <end position="244"/>
    </location>
</feature>
<evidence type="ECO:0000256" key="5">
    <source>
        <dbReference type="ARBA" id="ARBA00023211"/>
    </source>
</evidence>
<dbReference type="PROSITE" id="PS00909">
    <property type="entry name" value="MR_MLE_2"/>
    <property type="match status" value="1"/>
</dbReference>
<dbReference type="Gene3D" id="3.30.390.10">
    <property type="entry name" value="Enolase-like, N-terminal domain"/>
    <property type="match status" value="1"/>
</dbReference>
<dbReference type="Gene3D" id="3.20.20.120">
    <property type="entry name" value="Enolase-like C-terminal domain"/>
    <property type="match status" value="1"/>
</dbReference>
<keyword evidence="10" id="KW-1185">Reference proteome</keyword>
<evidence type="ECO:0000259" key="8">
    <source>
        <dbReference type="SMART" id="SM00922"/>
    </source>
</evidence>
<evidence type="ECO:0000256" key="3">
    <source>
        <dbReference type="ARBA" id="ARBA00022723"/>
    </source>
</evidence>
<evidence type="ECO:0000256" key="7">
    <source>
        <dbReference type="PIRSR" id="PIRSR613370-1"/>
    </source>
</evidence>
<accession>A0A5B0V8E1</accession>
<evidence type="ECO:0000256" key="4">
    <source>
        <dbReference type="ARBA" id="ARBA00022797"/>
    </source>
</evidence>
<dbReference type="InterPro" id="IPR013341">
    <property type="entry name" value="Mandelate_racemase_N_dom"/>
</dbReference>
<feature type="active site" description="Proton acceptor" evidence="7">
    <location>
        <position position="168"/>
    </location>
</feature>
<dbReference type="InterPro" id="IPR036849">
    <property type="entry name" value="Enolase-like_C_sf"/>
</dbReference>
<dbReference type="SMART" id="SM00922">
    <property type="entry name" value="MR_MLE"/>
    <property type="match status" value="1"/>
</dbReference>
<dbReference type="PANTHER" id="PTHR48080">
    <property type="entry name" value="D-GALACTONATE DEHYDRATASE-RELATED"/>
    <property type="match status" value="1"/>
</dbReference>
<dbReference type="CDD" id="cd03318">
    <property type="entry name" value="MLE"/>
    <property type="match status" value="1"/>
</dbReference>
<dbReference type="SUPFAM" id="SSF51604">
    <property type="entry name" value="Enolase C-terminal domain-like"/>
    <property type="match status" value="1"/>
</dbReference>
<dbReference type="InterPro" id="IPR029065">
    <property type="entry name" value="Enolase_C-like"/>
</dbReference>
<organism evidence="9 10">
    <name type="scientific">Marinobacter salinexigens</name>
    <dbReference type="NCBI Taxonomy" id="2919747"/>
    <lineage>
        <taxon>Bacteria</taxon>
        <taxon>Pseudomonadati</taxon>
        <taxon>Pseudomonadota</taxon>
        <taxon>Gammaproteobacteria</taxon>
        <taxon>Pseudomonadales</taxon>
        <taxon>Marinobacteraceae</taxon>
        <taxon>Marinobacter</taxon>
    </lineage>
</organism>
<proteinExistence type="inferred from homology"/>
<dbReference type="AlphaFoldDB" id="A0A5B0V8E1"/>
<dbReference type="Pfam" id="PF02746">
    <property type="entry name" value="MR_MLE_N"/>
    <property type="match status" value="1"/>
</dbReference>
<protein>
    <submittedName>
        <fullName evidence="9">Muconate cycloisomerase</fullName>
    </submittedName>
</protein>
<comment type="similarity">
    <text evidence="2">Belongs to the mandelate racemase/muconate lactonizing enzyme family.</text>
</comment>
<dbReference type="PROSITE" id="PS00908">
    <property type="entry name" value="MR_MLE_1"/>
    <property type="match status" value="1"/>
</dbReference>